<dbReference type="Proteomes" id="UP000294958">
    <property type="component" value="Unassembled WGS sequence"/>
</dbReference>
<name>A0A4R6YF14_9HYPH</name>
<dbReference type="RefSeq" id="WP_133675362.1">
    <property type="nucleotide sequence ID" value="NZ_SNZF01000013.1"/>
</dbReference>
<comment type="caution">
    <text evidence="1">The sequence shown here is derived from an EMBL/GenBank/DDBJ whole genome shotgun (WGS) entry which is preliminary data.</text>
</comment>
<dbReference type="EMBL" id="SNZF01000013">
    <property type="protein sequence ID" value="TDR34681.1"/>
    <property type="molecule type" value="Genomic_DNA"/>
</dbReference>
<reference evidence="1 2" key="1">
    <citation type="submission" date="2019-03" db="EMBL/GenBank/DDBJ databases">
        <title>Genomic Encyclopedia of Type Strains, Phase IV (KMG-IV): sequencing the most valuable type-strain genomes for metagenomic binning, comparative biology and taxonomic classification.</title>
        <authorList>
            <person name="Goeker M."/>
        </authorList>
    </citation>
    <scope>NUCLEOTIDE SEQUENCE [LARGE SCALE GENOMIC DNA]</scope>
    <source>
        <strain evidence="1 2">DSM 11603</strain>
    </source>
</reference>
<accession>A0A4R6YF14</accession>
<evidence type="ECO:0000313" key="2">
    <source>
        <dbReference type="Proteomes" id="UP000294958"/>
    </source>
</evidence>
<keyword evidence="2" id="KW-1185">Reference proteome</keyword>
<gene>
    <name evidence="1" type="ORF">DES43_113112</name>
</gene>
<evidence type="ECO:0000313" key="1">
    <source>
        <dbReference type="EMBL" id="TDR34681.1"/>
    </source>
</evidence>
<organism evidence="1 2">
    <name type="scientific">Aquamicrobium defluvii</name>
    <dbReference type="NCBI Taxonomy" id="69279"/>
    <lineage>
        <taxon>Bacteria</taxon>
        <taxon>Pseudomonadati</taxon>
        <taxon>Pseudomonadota</taxon>
        <taxon>Alphaproteobacteria</taxon>
        <taxon>Hyphomicrobiales</taxon>
        <taxon>Phyllobacteriaceae</taxon>
        <taxon>Aquamicrobium</taxon>
    </lineage>
</organism>
<sequence>MTVRVSTMPFGDRYCAVFHAPGRPDEFLVDEAGKPKKFATATEALRQGRKALSPANQPALIHVDADPFGIRAWRSQKDEALRSERERVFGTSGPASIERAGRTIVIERRRRR</sequence>
<protein>
    <submittedName>
        <fullName evidence="1">Uncharacterized protein</fullName>
    </submittedName>
</protein>
<dbReference type="AlphaFoldDB" id="A0A4R6YF14"/>
<proteinExistence type="predicted"/>